<dbReference type="InterPro" id="IPR057691">
    <property type="entry name" value="DUF7931"/>
</dbReference>
<organism evidence="2 3">
    <name type="scientific">Thiohalobacter thiocyanaticus</name>
    <dbReference type="NCBI Taxonomy" id="585455"/>
    <lineage>
        <taxon>Bacteria</taxon>
        <taxon>Pseudomonadati</taxon>
        <taxon>Pseudomonadota</taxon>
        <taxon>Gammaproteobacteria</taxon>
        <taxon>Thiohalobacterales</taxon>
        <taxon>Thiohalobacteraceae</taxon>
        <taxon>Thiohalobacter</taxon>
    </lineage>
</organism>
<evidence type="ECO:0000313" key="3">
    <source>
        <dbReference type="Proteomes" id="UP000218765"/>
    </source>
</evidence>
<dbReference type="OrthoDB" id="6080223at2"/>
<dbReference type="EMBL" id="AP018052">
    <property type="protein sequence ID" value="BAZ94379.1"/>
    <property type="molecule type" value="Genomic_DNA"/>
</dbReference>
<feature type="domain" description="DUF7931" evidence="1">
    <location>
        <begin position="28"/>
        <end position="174"/>
    </location>
</feature>
<protein>
    <recommendedName>
        <fullName evidence="1">DUF7931 domain-containing protein</fullName>
    </recommendedName>
</protein>
<proteinExistence type="predicted"/>
<gene>
    <name evidence="2" type="ORF">FOKN1_1999</name>
</gene>
<evidence type="ECO:0000259" key="1">
    <source>
        <dbReference type="Pfam" id="PF25559"/>
    </source>
</evidence>
<name>A0A1Z4VRX2_9GAMM</name>
<reference evidence="2 3" key="1">
    <citation type="submission" date="2017-05" db="EMBL/GenBank/DDBJ databases">
        <title>Thiocyanate degradation by Thiohalobacter thiocyanaticus FOKN1.</title>
        <authorList>
            <person name="Oshiki M."/>
            <person name="Fukushima T."/>
            <person name="Kawano S."/>
            <person name="Nakagawa J."/>
        </authorList>
    </citation>
    <scope>NUCLEOTIDE SEQUENCE [LARGE SCALE GENOMIC DNA]</scope>
    <source>
        <strain evidence="2 3">FOKN1</strain>
    </source>
</reference>
<dbReference type="Proteomes" id="UP000218765">
    <property type="component" value="Chromosome"/>
</dbReference>
<dbReference type="Pfam" id="PF25559">
    <property type="entry name" value="DUF7931"/>
    <property type="match status" value="1"/>
</dbReference>
<keyword evidence="3" id="KW-1185">Reference proteome</keyword>
<dbReference type="KEGG" id="ttc:FOKN1_1999"/>
<sequence length="176" mass="20737">MSDFAEALASLNPELGQTEGEFTLRTRDDNRLAVDTLLPLAHRRIEIFTRDLDPQLYDRSPVIEAMAQFALRHRNCRIRILTHDAEPAVKAGNRLIELCRRLSSYAEIRRSHEDYRERSDSFLLVDDYGLLERKLASRFEGRVSFKLPLEVRRLRSEFDEIWERSSTDPELRRLHL</sequence>
<accession>A0A1Z4VRX2</accession>
<dbReference type="AlphaFoldDB" id="A0A1Z4VRX2"/>
<dbReference type="RefSeq" id="WP_096366477.1">
    <property type="nucleotide sequence ID" value="NZ_AP018052.1"/>
</dbReference>
<evidence type="ECO:0000313" key="2">
    <source>
        <dbReference type="EMBL" id="BAZ94379.1"/>
    </source>
</evidence>